<keyword evidence="1" id="KW-0812">Transmembrane</keyword>
<evidence type="ECO:0000256" key="1">
    <source>
        <dbReference type="SAM" id="Phobius"/>
    </source>
</evidence>
<gene>
    <name evidence="2" type="ORF">A3B18_04120</name>
</gene>
<organism evidence="2 3">
    <name type="scientific">Candidatus Giovannonibacteria bacterium RIFCSPLOWO2_01_FULL_46_13</name>
    <dbReference type="NCBI Taxonomy" id="1798352"/>
    <lineage>
        <taxon>Bacteria</taxon>
        <taxon>Candidatus Giovannoniibacteriota</taxon>
    </lineage>
</organism>
<proteinExistence type="predicted"/>
<dbReference type="EMBL" id="MFIE01000028">
    <property type="protein sequence ID" value="OGF82201.1"/>
    <property type="molecule type" value="Genomic_DNA"/>
</dbReference>
<dbReference type="AlphaFoldDB" id="A0A1F5X3P6"/>
<accession>A0A1F5X3P6</accession>
<keyword evidence="1" id="KW-0472">Membrane</keyword>
<evidence type="ECO:0000313" key="3">
    <source>
        <dbReference type="Proteomes" id="UP000178684"/>
    </source>
</evidence>
<comment type="caution">
    <text evidence="2">The sequence shown here is derived from an EMBL/GenBank/DDBJ whole genome shotgun (WGS) entry which is preliminary data.</text>
</comment>
<dbReference type="Proteomes" id="UP000178684">
    <property type="component" value="Unassembled WGS sequence"/>
</dbReference>
<reference evidence="2 3" key="1">
    <citation type="journal article" date="2016" name="Nat. Commun.">
        <title>Thousands of microbial genomes shed light on interconnected biogeochemical processes in an aquifer system.</title>
        <authorList>
            <person name="Anantharaman K."/>
            <person name="Brown C.T."/>
            <person name="Hug L.A."/>
            <person name="Sharon I."/>
            <person name="Castelle C.J."/>
            <person name="Probst A.J."/>
            <person name="Thomas B.C."/>
            <person name="Singh A."/>
            <person name="Wilkins M.J."/>
            <person name="Karaoz U."/>
            <person name="Brodie E.L."/>
            <person name="Williams K.H."/>
            <person name="Hubbard S.S."/>
            <person name="Banfield J.F."/>
        </authorList>
    </citation>
    <scope>NUCLEOTIDE SEQUENCE [LARGE SCALE GENOMIC DNA]</scope>
</reference>
<evidence type="ECO:0000313" key="2">
    <source>
        <dbReference type="EMBL" id="OGF82201.1"/>
    </source>
</evidence>
<protein>
    <submittedName>
        <fullName evidence="2">Uncharacterized protein</fullName>
    </submittedName>
</protein>
<name>A0A1F5X3P6_9BACT</name>
<feature type="transmembrane region" description="Helical" evidence="1">
    <location>
        <begin position="92"/>
        <end position="109"/>
    </location>
</feature>
<keyword evidence="1" id="KW-1133">Transmembrane helix</keyword>
<sequence>MDHVVQFDTERKTSPRLEIQLQARRNAGRLRGCWTGVARLKLSATEKAISRKKHQLITVKPDPICVKMNGWAIPWEVPVQISSTFLHHPRTIIFLVFGVLMDIIGAVVLD</sequence>